<dbReference type="GO" id="GO:0003677">
    <property type="term" value="F:DNA binding"/>
    <property type="evidence" value="ECO:0007669"/>
    <property type="project" value="UniProtKB-KW"/>
</dbReference>
<dbReference type="InterPro" id="IPR016032">
    <property type="entry name" value="Sig_transdc_resp-reg_C-effctor"/>
</dbReference>
<organism evidence="5 6">
    <name type="scientific">Pseudaminobacter soli</name>
    <name type="common">ex Zhang et al. 2022</name>
    <dbReference type="NCBI Taxonomy" id="2831468"/>
    <lineage>
        <taxon>Bacteria</taxon>
        <taxon>Pseudomonadati</taxon>
        <taxon>Pseudomonadota</taxon>
        <taxon>Alphaproteobacteria</taxon>
        <taxon>Hyphomicrobiales</taxon>
        <taxon>Phyllobacteriaceae</taxon>
        <taxon>Pseudaminobacter</taxon>
    </lineage>
</organism>
<keyword evidence="6" id="KW-1185">Reference proteome</keyword>
<evidence type="ECO:0000256" key="1">
    <source>
        <dbReference type="ARBA" id="ARBA00023125"/>
    </source>
</evidence>
<evidence type="ECO:0000313" key="6">
    <source>
        <dbReference type="Proteomes" id="UP000680348"/>
    </source>
</evidence>
<accession>A0A942IAN0</accession>
<evidence type="ECO:0000259" key="4">
    <source>
        <dbReference type="PROSITE" id="PS50110"/>
    </source>
</evidence>
<dbReference type="InterPro" id="IPR000792">
    <property type="entry name" value="Tscrpt_reg_LuxR_C"/>
</dbReference>
<dbReference type="Proteomes" id="UP000680348">
    <property type="component" value="Unassembled WGS sequence"/>
</dbReference>
<evidence type="ECO:0000259" key="3">
    <source>
        <dbReference type="PROSITE" id="PS50043"/>
    </source>
</evidence>
<evidence type="ECO:0000313" key="5">
    <source>
        <dbReference type="EMBL" id="MBS3651485.1"/>
    </source>
</evidence>
<reference evidence="5" key="1">
    <citation type="submission" date="2021-04" db="EMBL/GenBank/DDBJ databases">
        <title>Pseudaminobacter soli sp. nov., isolated from paddy soil contaminated by heavy metals.</title>
        <authorList>
            <person name="Zhang K."/>
        </authorList>
    </citation>
    <scope>NUCLEOTIDE SEQUENCE</scope>
    <source>
        <strain evidence="5">19-2017</strain>
    </source>
</reference>
<dbReference type="SMART" id="SM00421">
    <property type="entry name" value="HTH_LUXR"/>
    <property type="match status" value="1"/>
</dbReference>
<dbReference type="PANTHER" id="PTHR45566">
    <property type="entry name" value="HTH-TYPE TRANSCRIPTIONAL REGULATOR YHJB-RELATED"/>
    <property type="match status" value="1"/>
</dbReference>
<evidence type="ECO:0000256" key="2">
    <source>
        <dbReference type="PROSITE-ProRule" id="PRU00169"/>
    </source>
</evidence>
<keyword evidence="1" id="KW-0238">DNA-binding</keyword>
<dbReference type="CDD" id="cd06170">
    <property type="entry name" value="LuxR_C_like"/>
    <property type="match status" value="1"/>
</dbReference>
<sequence length="235" mass="25474">MDTQCSQGYALLLDSLELRREGIKSLISMWSKSLSLEPIAVAPDGLETIDCTGDIRLILVNLGGSPIDNQRVQDLLARVKEMFHGVPCAILSDRREPEDAISAADLGVQAFLTTDMQPDLARQALAFVVGGGTYFPREALLASGHSASHSSNADARSDLSYGGLTPRQHEVLDRLRFGKSNKQIARELNMQEATVKVHVRQIMRKLGAANRTQAALLAQPLQRSTTATMSLGAAH</sequence>
<dbReference type="InterPro" id="IPR011006">
    <property type="entry name" value="CheY-like_superfamily"/>
</dbReference>
<comment type="caution">
    <text evidence="2">Lacks conserved residue(s) required for the propagation of feature annotation.</text>
</comment>
<dbReference type="PROSITE" id="PS50110">
    <property type="entry name" value="RESPONSE_REGULATORY"/>
    <property type="match status" value="1"/>
</dbReference>
<dbReference type="GO" id="GO:0006355">
    <property type="term" value="P:regulation of DNA-templated transcription"/>
    <property type="evidence" value="ECO:0007669"/>
    <property type="project" value="InterPro"/>
</dbReference>
<dbReference type="SUPFAM" id="SSF46894">
    <property type="entry name" value="C-terminal effector domain of the bipartite response regulators"/>
    <property type="match status" value="1"/>
</dbReference>
<dbReference type="SUPFAM" id="SSF52172">
    <property type="entry name" value="CheY-like"/>
    <property type="match status" value="1"/>
</dbReference>
<dbReference type="EMBL" id="JAGWCR010000014">
    <property type="protein sequence ID" value="MBS3651485.1"/>
    <property type="molecule type" value="Genomic_DNA"/>
</dbReference>
<gene>
    <name evidence="5" type="ORF">KEU06_22980</name>
</gene>
<dbReference type="Pfam" id="PF00196">
    <property type="entry name" value="GerE"/>
    <property type="match status" value="1"/>
</dbReference>
<name>A0A942IAN0_9HYPH</name>
<feature type="domain" description="Response regulatory" evidence="4">
    <location>
        <begin position="9"/>
        <end position="129"/>
    </location>
</feature>
<dbReference type="GO" id="GO:0000160">
    <property type="term" value="P:phosphorelay signal transduction system"/>
    <property type="evidence" value="ECO:0007669"/>
    <property type="project" value="InterPro"/>
</dbReference>
<feature type="domain" description="HTH luxR-type" evidence="3">
    <location>
        <begin position="155"/>
        <end position="222"/>
    </location>
</feature>
<dbReference type="Gene3D" id="3.40.50.2300">
    <property type="match status" value="1"/>
</dbReference>
<dbReference type="PRINTS" id="PR00038">
    <property type="entry name" value="HTHLUXR"/>
</dbReference>
<comment type="caution">
    <text evidence="5">The sequence shown here is derived from an EMBL/GenBank/DDBJ whole genome shotgun (WGS) entry which is preliminary data.</text>
</comment>
<dbReference type="InterPro" id="IPR001789">
    <property type="entry name" value="Sig_transdc_resp-reg_receiver"/>
</dbReference>
<protein>
    <submittedName>
        <fullName evidence="5">Response regulator transcription factor</fullName>
    </submittedName>
</protein>
<dbReference type="AlphaFoldDB" id="A0A942IAN0"/>
<dbReference type="RefSeq" id="WP_188257044.1">
    <property type="nucleotide sequence ID" value="NZ_JABVCF010000014.1"/>
</dbReference>
<proteinExistence type="predicted"/>
<dbReference type="InterPro" id="IPR051015">
    <property type="entry name" value="EvgA-like"/>
</dbReference>
<dbReference type="PANTHER" id="PTHR45566:SF1">
    <property type="entry name" value="HTH-TYPE TRANSCRIPTIONAL REGULATOR YHJB-RELATED"/>
    <property type="match status" value="1"/>
</dbReference>
<dbReference type="PROSITE" id="PS50043">
    <property type="entry name" value="HTH_LUXR_2"/>
    <property type="match status" value="1"/>
</dbReference>